<reference evidence="3 4" key="1">
    <citation type="submission" date="2018-10" db="EMBL/GenBank/DDBJ databases">
        <title>Complete genome sequence of Malassezia restricta CBS 7877.</title>
        <authorList>
            <person name="Morand S.C."/>
            <person name="Bertignac M."/>
            <person name="Iltis A."/>
            <person name="Kolder I."/>
            <person name="Pirovano W."/>
            <person name="Jourdain R."/>
            <person name="Clavaud C."/>
        </authorList>
    </citation>
    <scope>NUCLEOTIDE SEQUENCE [LARGE SCALE GENOMIC DNA]</scope>
    <source>
        <strain evidence="3 4">CBS 7877</strain>
    </source>
</reference>
<feature type="compositionally biased region" description="Low complexity" evidence="1">
    <location>
        <begin position="132"/>
        <end position="164"/>
    </location>
</feature>
<keyword evidence="2" id="KW-0812">Transmembrane</keyword>
<protein>
    <submittedName>
        <fullName evidence="3">Uncharacterized protein</fullName>
    </submittedName>
</protein>
<dbReference type="OrthoDB" id="3366659at2759"/>
<evidence type="ECO:0000256" key="1">
    <source>
        <dbReference type="SAM" id="MobiDB-lite"/>
    </source>
</evidence>
<evidence type="ECO:0000313" key="4">
    <source>
        <dbReference type="Proteomes" id="UP000269793"/>
    </source>
</evidence>
<keyword evidence="4" id="KW-1185">Reference proteome</keyword>
<evidence type="ECO:0000256" key="2">
    <source>
        <dbReference type="SAM" id="Phobius"/>
    </source>
</evidence>
<keyword evidence="2" id="KW-0472">Membrane</keyword>
<proteinExistence type="predicted"/>
<evidence type="ECO:0000313" key="3">
    <source>
        <dbReference type="EMBL" id="AYO42094.1"/>
    </source>
</evidence>
<feature type="compositionally biased region" description="Basic and acidic residues" evidence="1">
    <location>
        <begin position="166"/>
        <end position="186"/>
    </location>
</feature>
<dbReference type="VEuPathDB" id="FungiDB:DNF11_1144"/>
<feature type="region of interest" description="Disordered" evidence="1">
    <location>
        <begin position="111"/>
        <end position="218"/>
    </location>
</feature>
<dbReference type="Proteomes" id="UP000269793">
    <property type="component" value="Chromosome II"/>
</dbReference>
<accession>A0A3G2S2A2</accession>
<gene>
    <name evidence="3" type="ORF">DNF11_1144</name>
</gene>
<name>A0A3G2S2A2_MALR7</name>
<feature type="transmembrane region" description="Helical" evidence="2">
    <location>
        <begin position="25"/>
        <end position="48"/>
    </location>
</feature>
<organism evidence="3 4">
    <name type="scientific">Malassezia restricta (strain ATCC 96810 / NBRC 103918 / CBS 7877)</name>
    <name type="common">Seborrheic dermatitis infection agent</name>
    <dbReference type="NCBI Taxonomy" id="425264"/>
    <lineage>
        <taxon>Eukaryota</taxon>
        <taxon>Fungi</taxon>
        <taxon>Dikarya</taxon>
        <taxon>Basidiomycota</taxon>
        <taxon>Ustilaginomycotina</taxon>
        <taxon>Malasseziomycetes</taxon>
        <taxon>Malasseziales</taxon>
        <taxon>Malasseziaceae</taxon>
        <taxon>Malassezia</taxon>
    </lineage>
</organism>
<dbReference type="AlphaFoldDB" id="A0A3G2S2A2"/>
<feature type="transmembrane region" description="Helical" evidence="2">
    <location>
        <begin position="60"/>
        <end position="82"/>
    </location>
</feature>
<sequence>MQPAAPQRPEPTKFTPQELEALRNISSNVMTCRLVGFVGGTAGMYYALRRMKNPPRFAGLCFYTLLGGLGGSMLMVPFGIAWSRSSLRSIEDPRHLMNAMQYTMDQRRRGIKTNPLSDAPTAEPVDRSNDWADAPPRSSEAPPAASANWSSSSWGDAPPSSSAPKSRWDELRQNRTSEPSQWEHLRQQHARNALPAEARGKASPPPPSDEPVSDYDRAMKEYRAAFERERQGIDVTTGFVEQNNTLRT</sequence>
<dbReference type="EMBL" id="CP033149">
    <property type="protein sequence ID" value="AYO42094.1"/>
    <property type="molecule type" value="Genomic_DNA"/>
</dbReference>
<keyword evidence="2" id="KW-1133">Transmembrane helix</keyword>